<dbReference type="Proteomes" id="UP000265520">
    <property type="component" value="Unassembled WGS sequence"/>
</dbReference>
<feature type="region of interest" description="Disordered" evidence="1">
    <location>
        <begin position="1"/>
        <end position="32"/>
    </location>
</feature>
<sequence length="87" mass="9967">DDDDEFYDRTKKKPSQKKPGDNQSIETADTLLDKRDTIVKEMDEKKELLMTEKNRMLSESTTQQAEVDDSLDAYMSGLSSQLGLTFK</sequence>
<organism evidence="2 3">
    <name type="scientific">Trifolium medium</name>
    <dbReference type="NCBI Taxonomy" id="97028"/>
    <lineage>
        <taxon>Eukaryota</taxon>
        <taxon>Viridiplantae</taxon>
        <taxon>Streptophyta</taxon>
        <taxon>Embryophyta</taxon>
        <taxon>Tracheophyta</taxon>
        <taxon>Spermatophyta</taxon>
        <taxon>Magnoliopsida</taxon>
        <taxon>eudicotyledons</taxon>
        <taxon>Gunneridae</taxon>
        <taxon>Pentapetalae</taxon>
        <taxon>rosids</taxon>
        <taxon>fabids</taxon>
        <taxon>Fabales</taxon>
        <taxon>Fabaceae</taxon>
        <taxon>Papilionoideae</taxon>
        <taxon>50 kb inversion clade</taxon>
        <taxon>NPAAA clade</taxon>
        <taxon>Hologalegina</taxon>
        <taxon>IRL clade</taxon>
        <taxon>Trifolieae</taxon>
        <taxon>Trifolium</taxon>
    </lineage>
</organism>
<evidence type="ECO:0000313" key="3">
    <source>
        <dbReference type="Proteomes" id="UP000265520"/>
    </source>
</evidence>
<evidence type="ECO:0000256" key="1">
    <source>
        <dbReference type="SAM" id="MobiDB-lite"/>
    </source>
</evidence>
<name>A0A392PHX0_9FABA</name>
<reference evidence="2 3" key="1">
    <citation type="journal article" date="2018" name="Front. Plant Sci.">
        <title>Red Clover (Trifolium pratense) and Zigzag Clover (T. medium) - A Picture of Genomic Similarities and Differences.</title>
        <authorList>
            <person name="Dluhosova J."/>
            <person name="Istvanek J."/>
            <person name="Nedelnik J."/>
            <person name="Repkova J."/>
        </authorList>
    </citation>
    <scope>NUCLEOTIDE SEQUENCE [LARGE SCALE GENOMIC DNA]</scope>
    <source>
        <strain evidence="3">cv. 10/8</strain>
        <tissue evidence="2">Leaf</tissue>
    </source>
</reference>
<accession>A0A392PHX0</accession>
<comment type="caution">
    <text evidence="2">The sequence shown here is derived from an EMBL/GenBank/DDBJ whole genome shotgun (WGS) entry which is preliminary data.</text>
</comment>
<protein>
    <submittedName>
        <fullName evidence="2">Kanadaptin-like</fullName>
    </submittedName>
</protein>
<feature type="non-terminal residue" evidence="2">
    <location>
        <position position="1"/>
    </location>
</feature>
<evidence type="ECO:0000313" key="2">
    <source>
        <dbReference type="EMBL" id="MCI11090.1"/>
    </source>
</evidence>
<keyword evidence="3" id="KW-1185">Reference proteome</keyword>
<dbReference type="EMBL" id="LXQA010078815">
    <property type="protein sequence ID" value="MCI11090.1"/>
    <property type="molecule type" value="Genomic_DNA"/>
</dbReference>
<proteinExistence type="predicted"/>
<dbReference type="AlphaFoldDB" id="A0A392PHX0"/>